<gene>
    <name evidence="1" type="ORF">F5148DRAFT_1213759</name>
</gene>
<proteinExistence type="predicted"/>
<keyword evidence="2" id="KW-1185">Reference proteome</keyword>
<organism evidence="1 2">
    <name type="scientific">Russula earlei</name>
    <dbReference type="NCBI Taxonomy" id="71964"/>
    <lineage>
        <taxon>Eukaryota</taxon>
        <taxon>Fungi</taxon>
        <taxon>Dikarya</taxon>
        <taxon>Basidiomycota</taxon>
        <taxon>Agaricomycotina</taxon>
        <taxon>Agaricomycetes</taxon>
        <taxon>Russulales</taxon>
        <taxon>Russulaceae</taxon>
        <taxon>Russula</taxon>
    </lineage>
</organism>
<name>A0ACC0U505_9AGAM</name>
<evidence type="ECO:0000313" key="1">
    <source>
        <dbReference type="EMBL" id="KAI9462181.1"/>
    </source>
</evidence>
<reference evidence="1" key="1">
    <citation type="submission" date="2021-03" db="EMBL/GenBank/DDBJ databases">
        <title>Evolutionary priming and transition to the ectomycorrhizal habit in an iconic lineage of mushroom-forming fungi: is preadaptation a requirement?</title>
        <authorList>
            <consortium name="DOE Joint Genome Institute"/>
            <person name="Looney B.P."/>
            <person name="Miyauchi S."/>
            <person name="Morin E."/>
            <person name="Drula E."/>
            <person name="Courty P.E."/>
            <person name="Chicoki N."/>
            <person name="Fauchery L."/>
            <person name="Kohler A."/>
            <person name="Kuo A."/>
            <person name="LaButti K."/>
            <person name="Pangilinan J."/>
            <person name="Lipzen A."/>
            <person name="Riley R."/>
            <person name="Andreopoulos W."/>
            <person name="He G."/>
            <person name="Johnson J."/>
            <person name="Barry K.W."/>
            <person name="Grigoriev I.V."/>
            <person name="Nagy L."/>
            <person name="Hibbett D."/>
            <person name="Henrissat B."/>
            <person name="Matheny P.B."/>
            <person name="Labbe J."/>
            <person name="Martin A.F."/>
        </authorList>
    </citation>
    <scope>NUCLEOTIDE SEQUENCE</scope>
    <source>
        <strain evidence="1">BPL698</strain>
    </source>
</reference>
<dbReference type="Proteomes" id="UP001207468">
    <property type="component" value="Unassembled WGS sequence"/>
</dbReference>
<evidence type="ECO:0000313" key="2">
    <source>
        <dbReference type="Proteomes" id="UP001207468"/>
    </source>
</evidence>
<dbReference type="EMBL" id="JAGFNK010000169">
    <property type="protein sequence ID" value="KAI9462181.1"/>
    <property type="molecule type" value="Genomic_DNA"/>
</dbReference>
<comment type="caution">
    <text evidence="1">The sequence shown here is derived from an EMBL/GenBank/DDBJ whole genome shotgun (WGS) entry which is preliminary data.</text>
</comment>
<protein>
    <submittedName>
        <fullName evidence="1">Uncharacterized protein</fullName>
    </submittedName>
</protein>
<sequence>MRIALFTFYLAVCLPPLFAAPGCMDDIRDTIEFGRSLILPPKGYSHQPKFPNDSDTDEQIHRKAQYYFTWVHDLHKPPIPTFPKYVKDFRTKKWILEANATPQQVHVWQKWLEWREAERKKYAPVKKKSLLDHLQEWRGKVKLGR</sequence>
<accession>A0ACC0U505</accession>